<dbReference type="EMBL" id="MUYA01000005">
    <property type="protein sequence ID" value="OOR99558.1"/>
    <property type="molecule type" value="Genomic_DNA"/>
</dbReference>
<feature type="transmembrane region" description="Helical" evidence="9">
    <location>
        <begin position="185"/>
        <end position="204"/>
    </location>
</feature>
<evidence type="ECO:0000256" key="9">
    <source>
        <dbReference type="RuleBase" id="RU363064"/>
    </source>
</evidence>
<keyword evidence="6 9" id="KW-0769">Symport</keyword>
<gene>
    <name evidence="10" type="ORF">B0187_04400</name>
</gene>
<dbReference type="AlphaFoldDB" id="A0A1T0ASU1"/>
<dbReference type="PROSITE" id="PS00873">
    <property type="entry name" value="NA_ALANINE_SYMP"/>
    <property type="match status" value="1"/>
</dbReference>
<feature type="transmembrane region" description="Helical" evidence="9">
    <location>
        <begin position="211"/>
        <end position="234"/>
    </location>
</feature>
<feature type="transmembrane region" description="Helical" evidence="9">
    <location>
        <begin position="349"/>
        <end position="374"/>
    </location>
</feature>
<organism evidence="10 11">
    <name type="scientific">Haemophilus paracuniculus</name>
    <dbReference type="NCBI Taxonomy" id="734"/>
    <lineage>
        <taxon>Bacteria</taxon>
        <taxon>Pseudomonadati</taxon>
        <taxon>Pseudomonadota</taxon>
        <taxon>Gammaproteobacteria</taxon>
        <taxon>Pasteurellales</taxon>
        <taxon>Pasteurellaceae</taxon>
        <taxon>Haemophilus</taxon>
    </lineage>
</organism>
<dbReference type="Gene3D" id="1.20.1740.10">
    <property type="entry name" value="Amino acid/polyamine transporter I"/>
    <property type="match status" value="1"/>
</dbReference>
<feature type="transmembrane region" description="Helical" evidence="9">
    <location>
        <begin position="395"/>
        <end position="416"/>
    </location>
</feature>
<feature type="transmembrane region" description="Helical" evidence="9">
    <location>
        <begin position="97"/>
        <end position="118"/>
    </location>
</feature>
<feature type="transmembrane region" description="Helical" evidence="9">
    <location>
        <begin position="309"/>
        <end position="329"/>
    </location>
</feature>
<comment type="similarity">
    <text evidence="2 9">Belongs to the alanine or glycine:cation symporter (AGCS) (TC 2.A.25) family.</text>
</comment>
<evidence type="ECO:0000256" key="8">
    <source>
        <dbReference type="ARBA" id="ARBA00023136"/>
    </source>
</evidence>
<evidence type="ECO:0000256" key="6">
    <source>
        <dbReference type="ARBA" id="ARBA00022847"/>
    </source>
</evidence>
<feature type="transmembrane region" description="Helical" evidence="9">
    <location>
        <begin position="12"/>
        <end position="32"/>
    </location>
</feature>
<keyword evidence="8 9" id="KW-0472">Membrane</keyword>
<keyword evidence="7 9" id="KW-1133">Transmembrane helix</keyword>
<protein>
    <submittedName>
        <fullName evidence="10">Sodium:alanine symporter family protein</fullName>
    </submittedName>
</protein>
<dbReference type="InterPro" id="IPR001463">
    <property type="entry name" value="Na/Ala_symport"/>
</dbReference>
<dbReference type="Pfam" id="PF01235">
    <property type="entry name" value="Na_Ala_symp"/>
    <property type="match status" value="1"/>
</dbReference>
<dbReference type="Proteomes" id="UP000190867">
    <property type="component" value="Unassembled WGS sequence"/>
</dbReference>
<keyword evidence="11" id="KW-1185">Reference proteome</keyword>
<dbReference type="NCBIfam" id="TIGR00835">
    <property type="entry name" value="agcS"/>
    <property type="match status" value="1"/>
</dbReference>
<evidence type="ECO:0000256" key="1">
    <source>
        <dbReference type="ARBA" id="ARBA00004429"/>
    </source>
</evidence>
<sequence length="456" mass="48529">MSIDTILNTINSLVWGVPLLALLSGVGVYFTFKLKLVQLFQLPRAFVYMFKPEKGAGQTGDISAFAALSTALAATIGTGNIVGVATAIHAGGPGALFWMWLIALFGMATKYAECLLALKFRGRDRDGFVAGGPMYYIELGMGKKWKWLAKLFAIFGVMVALFGIGTFPQINGITSSLHDTFNVPVFASGAVLTLVVAMIILGGVKRISKIASVVVPFMAVAYVGTSVLILALNVDKLPATIAFIVECAFNPQSAIGGVVGFTVMQAIQSGVARGIFSNESGLGSAPIAAAAAQTKEPVRQGLISMTGTFLDTIIVCTMTGLVIVLTGVWKGPAEGAALTNLAFSQGLTSSIGAVIVTVGLVFFAFTTILGWCYYGERCFVYLTGGRTKGIKFYRFTFILLIAVAPFIKLCTIWTIADIVNGLMAFPNLIALVSLRHIVIEETKSYFERLKRGEIQG</sequence>
<evidence type="ECO:0000256" key="4">
    <source>
        <dbReference type="ARBA" id="ARBA00022475"/>
    </source>
</evidence>
<accession>A0A1T0ASU1</accession>
<keyword evidence="3 9" id="KW-0813">Transport</keyword>
<dbReference type="PRINTS" id="PR00175">
    <property type="entry name" value="NAALASMPORT"/>
</dbReference>
<dbReference type="PANTHER" id="PTHR30330">
    <property type="entry name" value="AGSS FAMILY TRANSPORTER, SODIUM-ALANINE"/>
    <property type="match status" value="1"/>
</dbReference>
<evidence type="ECO:0000313" key="10">
    <source>
        <dbReference type="EMBL" id="OOR99558.1"/>
    </source>
</evidence>
<dbReference type="OrthoDB" id="9806926at2"/>
<dbReference type="PANTHER" id="PTHR30330:SF3">
    <property type="entry name" value="TRANSCRIPTIONAL REGULATOR, LRP FAMILY"/>
    <property type="match status" value="1"/>
</dbReference>
<evidence type="ECO:0000256" key="2">
    <source>
        <dbReference type="ARBA" id="ARBA00009261"/>
    </source>
</evidence>
<feature type="transmembrane region" description="Helical" evidence="9">
    <location>
        <begin position="240"/>
        <end position="263"/>
    </location>
</feature>
<evidence type="ECO:0000256" key="3">
    <source>
        <dbReference type="ARBA" id="ARBA00022448"/>
    </source>
</evidence>
<keyword evidence="5 9" id="KW-0812">Transmembrane</keyword>
<evidence type="ECO:0000256" key="5">
    <source>
        <dbReference type="ARBA" id="ARBA00022692"/>
    </source>
</evidence>
<evidence type="ECO:0000313" key="11">
    <source>
        <dbReference type="Proteomes" id="UP000190867"/>
    </source>
</evidence>
<dbReference type="GO" id="GO:0005283">
    <property type="term" value="F:amino acid:sodium symporter activity"/>
    <property type="evidence" value="ECO:0007669"/>
    <property type="project" value="InterPro"/>
</dbReference>
<keyword evidence="9" id="KW-0997">Cell inner membrane</keyword>
<feature type="transmembrane region" description="Helical" evidence="9">
    <location>
        <begin position="64"/>
        <end position="91"/>
    </location>
</feature>
<dbReference type="FunFam" id="1.20.1740.10:FF:000004">
    <property type="entry name" value="Sodium:alanine symporter family protein"/>
    <property type="match status" value="1"/>
</dbReference>
<evidence type="ECO:0000256" key="7">
    <source>
        <dbReference type="ARBA" id="ARBA00022989"/>
    </source>
</evidence>
<comment type="subcellular location">
    <subcellularLocation>
        <location evidence="1 9">Cell inner membrane</location>
        <topology evidence="1 9">Multi-pass membrane protein</topology>
    </subcellularLocation>
</comment>
<reference evidence="10 11" key="1">
    <citation type="submission" date="2017-02" db="EMBL/GenBank/DDBJ databases">
        <title>Draft genome sequence of Haemophilus paracuniculus CCUG 43573 type strain.</title>
        <authorList>
            <person name="Engstrom-Jakobsson H."/>
            <person name="Salva-Serra F."/>
            <person name="Thorell K."/>
            <person name="Gonzales-Siles L."/>
            <person name="Karlsson R."/>
            <person name="Boulund F."/>
            <person name="Engstrand L."/>
            <person name="Kristiansson E."/>
            <person name="Moore E."/>
        </authorList>
    </citation>
    <scope>NUCLEOTIDE SEQUENCE [LARGE SCALE GENOMIC DNA]</scope>
    <source>
        <strain evidence="10 11">CCUG 43573</strain>
    </source>
</reference>
<dbReference type="GO" id="GO:0005886">
    <property type="term" value="C:plasma membrane"/>
    <property type="evidence" value="ECO:0007669"/>
    <property type="project" value="UniProtKB-SubCell"/>
</dbReference>
<feature type="transmembrane region" description="Helical" evidence="9">
    <location>
        <begin position="147"/>
        <end position="165"/>
    </location>
</feature>
<name>A0A1T0ASU1_9PAST</name>
<dbReference type="RefSeq" id="WP_078236653.1">
    <property type="nucleotide sequence ID" value="NZ_MUYA01000005.1"/>
</dbReference>
<comment type="caution">
    <text evidence="10">The sequence shown here is derived from an EMBL/GenBank/DDBJ whole genome shotgun (WGS) entry which is preliminary data.</text>
</comment>
<keyword evidence="4" id="KW-1003">Cell membrane</keyword>
<proteinExistence type="inferred from homology"/>